<organism evidence="2">
    <name type="scientific">marine metagenome</name>
    <dbReference type="NCBI Taxonomy" id="408172"/>
    <lineage>
        <taxon>unclassified sequences</taxon>
        <taxon>metagenomes</taxon>
        <taxon>ecological metagenomes</taxon>
    </lineage>
</organism>
<dbReference type="GO" id="GO:0006420">
    <property type="term" value="P:arginyl-tRNA aminoacylation"/>
    <property type="evidence" value="ECO:0007669"/>
    <property type="project" value="InterPro"/>
</dbReference>
<proteinExistence type="predicted"/>
<dbReference type="AlphaFoldDB" id="A0A382W347"/>
<accession>A0A382W347</accession>
<feature type="domain" description="Arginyl tRNA synthetase N-terminal" evidence="1">
    <location>
        <begin position="10"/>
        <end position="83"/>
    </location>
</feature>
<protein>
    <recommendedName>
        <fullName evidence="1">Arginyl tRNA synthetase N-terminal domain-containing protein</fullName>
    </recommendedName>
</protein>
<reference evidence="2" key="1">
    <citation type="submission" date="2018-05" db="EMBL/GenBank/DDBJ databases">
        <authorList>
            <person name="Lanie J.A."/>
            <person name="Ng W.-L."/>
            <person name="Kazmierczak K.M."/>
            <person name="Andrzejewski T.M."/>
            <person name="Davidsen T.M."/>
            <person name="Wayne K.J."/>
            <person name="Tettelin H."/>
            <person name="Glass J.I."/>
            <person name="Rusch D."/>
            <person name="Podicherti R."/>
            <person name="Tsui H.-C.T."/>
            <person name="Winkler M.E."/>
        </authorList>
    </citation>
    <scope>NUCLEOTIDE SEQUENCE</scope>
</reference>
<name>A0A382W347_9ZZZZ</name>
<dbReference type="InterPro" id="IPR036695">
    <property type="entry name" value="Arg-tRNA-synth_N_sf"/>
</dbReference>
<dbReference type="EMBL" id="UINC01156604">
    <property type="protein sequence ID" value="SVD53114.1"/>
    <property type="molecule type" value="Genomic_DNA"/>
</dbReference>
<dbReference type="Gene3D" id="3.30.1360.70">
    <property type="entry name" value="Arginyl tRNA synthetase N-terminal domain"/>
    <property type="match status" value="1"/>
</dbReference>
<dbReference type="GO" id="GO:0005737">
    <property type="term" value="C:cytoplasm"/>
    <property type="evidence" value="ECO:0007669"/>
    <property type="project" value="InterPro"/>
</dbReference>
<dbReference type="GO" id="GO:0005524">
    <property type="term" value="F:ATP binding"/>
    <property type="evidence" value="ECO:0007669"/>
    <property type="project" value="InterPro"/>
</dbReference>
<dbReference type="GO" id="GO:0004814">
    <property type="term" value="F:arginine-tRNA ligase activity"/>
    <property type="evidence" value="ECO:0007669"/>
    <property type="project" value="InterPro"/>
</dbReference>
<dbReference type="SUPFAM" id="SSF55190">
    <property type="entry name" value="Arginyl-tRNA synthetase (ArgRS), N-terminal 'additional' domain"/>
    <property type="match status" value="1"/>
</dbReference>
<evidence type="ECO:0000259" key="1">
    <source>
        <dbReference type="Pfam" id="PF03485"/>
    </source>
</evidence>
<sequence length="83" mass="9126">VSRIVGTRTKEVVNDCLKLLEKKDWPELPVDLDPPVGDFAIICFPASKILNKEPGRIAVELARELGKLDTVDSASSEKGYCNI</sequence>
<gene>
    <name evidence="2" type="ORF">METZ01_LOCUS405968</name>
</gene>
<dbReference type="InterPro" id="IPR005148">
    <property type="entry name" value="Arg-tRNA-synth_N"/>
</dbReference>
<feature type="non-terminal residue" evidence="2">
    <location>
        <position position="1"/>
    </location>
</feature>
<feature type="non-terminal residue" evidence="2">
    <location>
        <position position="83"/>
    </location>
</feature>
<evidence type="ECO:0000313" key="2">
    <source>
        <dbReference type="EMBL" id="SVD53114.1"/>
    </source>
</evidence>
<dbReference type="Pfam" id="PF03485">
    <property type="entry name" value="Arg_tRNA_synt_N"/>
    <property type="match status" value="1"/>
</dbReference>